<feature type="compositionally biased region" description="Low complexity" evidence="1">
    <location>
        <begin position="258"/>
        <end position="290"/>
    </location>
</feature>
<evidence type="ECO:0008006" key="4">
    <source>
        <dbReference type="Google" id="ProtNLM"/>
    </source>
</evidence>
<feature type="compositionally biased region" description="Low complexity" evidence="1">
    <location>
        <begin position="304"/>
        <end position="329"/>
    </location>
</feature>
<gene>
    <name evidence="2" type="ORF">Goe3_c12800</name>
</gene>
<feature type="compositionally biased region" description="Polar residues" evidence="1">
    <location>
        <begin position="291"/>
        <end position="302"/>
    </location>
</feature>
<evidence type="ECO:0000313" key="3">
    <source>
        <dbReference type="Proteomes" id="UP000221795"/>
    </source>
</evidence>
<feature type="region of interest" description="Disordered" evidence="1">
    <location>
        <begin position="245"/>
        <end position="406"/>
    </location>
</feature>
<accession>A0A217ER72</accession>
<sequence>MSFQDLINAETKKLESRQGGEGVKYPQTKHDRLFFGKNSPQHVLQILPAADLASAFAIPTRKIFLTTKSSQGKEIKANFTLDAEENPGSLLEQKITEWAGKQMIPSGYGGQQSPRVVYLLNVVKVVQLADQTWAQERDAEGNLVVRLLELPQSGYRNLLNKLKDPLCNVSGTALSFMDINKAAAVRISKPAPKQMEYPVDIYPNIILPPLGQGWETQLEDLHAHAVPTERLENGADWVQAFIDMKEGRKPNGGGNNTAPAANPFAQQQQQPDPFAQQPAANPFAQQQQPNTSVQPPVQNPAQSPFGQQQPDPFAQQQPQPDPFVQQQQPNVAGNPTVQPGGVSYTPPTQQPDIQMPTGMEQAPPQGLVSDPLPTDFGVSVPQQPEFSMPETPPQEGLPAHNLPENANGLADIDAMLDKELNG</sequence>
<evidence type="ECO:0000256" key="1">
    <source>
        <dbReference type="SAM" id="MobiDB-lite"/>
    </source>
</evidence>
<organism evidence="2 3">
    <name type="scientific">Bacillus phage vB_BsuM-Goe3</name>
    <dbReference type="NCBI Taxonomy" id="1933063"/>
    <lineage>
        <taxon>Viruses</taxon>
        <taxon>Duplodnaviria</taxon>
        <taxon>Heunggongvirae</taxon>
        <taxon>Uroviricota</taxon>
        <taxon>Caudoviricetes</taxon>
        <taxon>Herelleviridae</taxon>
        <taxon>Bastillevirinae</taxon>
        <taxon>Grisebachstrassevirus</taxon>
        <taxon>Grisebachstrassevirus goe3</taxon>
    </lineage>
</organism>
<organismHost>
    <name type="scientific">Bacillus subtilis</name>
    <dbReference type="NCBI Taxonomy" id="1423"/>
</organismHost>
<name>A0A217ER72_BPGO3</name>
<evidence type="ECO:0000313" key="2">
    <source>
        <dbReference type="EMBL" id="APZ82589.1"/>
    </source>
</evidence>
<dbReference type="EMBL" id="KY368640">
    <property type="protein sequence ID" value="APZ82589.1"/>
    <property type="molecule type" value="Genomic_DNA"/>
</dbReference>
<reference evidence="2" key="1">
    <citation type="journal article" date="2017" name="Viruses">
        <title>Characterization of Bacillus subtilis Viruses vB_BsuM-Goe2 and vB_BsuM-Goe3.</title>
        <authorList>
            <person name="Willms I.M."/>
            <person name="Hoppert M."/>
            <person name="Hertel R."/>
        </authorList>
    </citation>
    <scope>NUCLEOTIDE SEQUENCE [LARGE SCALE GENOMIC DNA]</scope>
</reference>
<keyword evidence="3" id="KW-1185">Reference proteome</keyword>
<protein>
    <recommendedName>
        <fullName evidence="4">SsDNA binding domain protein</fullName>
    </recommendedName>
</protein>
<dbReference type="Proteomes" id="UP000221795">
    <property type="component" value="Segment"/>
</dbReference>
<proteinExistence type="predicted"/>